<dbReference type="AlphaFoldDB" id="A0AAW4FHN7"/>
<organism evidence="1 2">
    <name type="scientific">Ensifer canadensis</name>
    <dbReference type="NCBI Taxonomy" id="555315"/>
    <lineage>
        <taxon>Bacteria</taxon>
        <taxon>Pseudomonadati</taxon>
        <taxon>Pseudomonadota</taxon>
        <taxon>Alphaproteobacteria</taxon>
        <taxon>Hyphomicrobiales</taxon>
        <taxon>Rhizobiaceae</taxon>
        <taxon>Sinorhizobium/Ensifer group</taxon>
        <taxon>Ensifer</taxon>
    </lineage>
</organism>
<comment type="caution">
    <text evidence="1">The sequence shown here is derived from an EMBL/GenBank/DDBJ whole genome shotgun (WGS) entry which is preliminary data.</text>
</comment>
<sequence>MKPIHIASFAFTLLTLASCAPSQREYETVQTAVQGSPALQRAIVKDCISKRWSKSDLETGALIMSVPINKVQALTCKRLTSALASGRLKYADVRPGQPTVNLIKIVQGR</sequence>
<protein>
    <recommendedName>
        <fullName evidence="3">Lipoprotein</fullName>
    </recommendedName>
</protein>
<dbReference type="PROSITE" id="PS51257">
    <property type="entry name" value="PROKAR_LIPOPROTEIN"/>
    <property type="match status" value="1"/>
</dbReference>
<evidence type="ECO:0000313" key="1">
    <source>
        <dbReference type="EMBL" id="MBM3090724.1"/>
    </source>
</evidence>
<keyword evidence="2" id="KW-1185">Reference proteome</keyword>
<evidence type="ECO:0000313" key="2">
    <source>
        <dbReference type="Proteomes" id="UP000744980"/>
    </source>
</evidence>
<reference evidence="1 2" key="1">
    <citation type="submission" date="2020-01" db="EMBL/GenBank/DDBJ databases">
        <title>Draft genome assembly of Ensifer adhaerens T173.</title>
        <authorList>
            <person name="Craig J.E."/>
            <person name="Stinchcombe J.R."/>
        </authorList>
    </citation>
    <scope>NUCLEOTIDE SEQUENCE [LARGE SCALE GENOMIC DNA]</scope>
    <source>
        <strain evidence="1 2">T173</strain>
    </source>
</reference>
<dbReference type="Proteomes" id="UP000744980">
    <property type="component" value="Unassembled WGS sequence"/>
</dbReference>
<gene>
    <name evidence="1" type="ORF">GFB56_07840</name>
</gene>
<evidence type="ECO:0008006" key="3">
    <source>
        <dbReference type="Google" id="ProtNLM"/>
    </source>
</evidence>
<dbReference type="RefSeq" id="WP_025426275.1">
    <property type="nucleotide sequence ID" value="NZ_CP083370.1"/>
</dbReference>
<proteinExistence type="predicted"/>
<dbReference type="EMBL" id="WXFA01000004">
    <property type="protein sequence ID" value="MBM3090724.1"/>
    <property type="molecule type" value="Genomic_DNA"/>
</dbReference>
<name>A0AAW4FHN7_9HYPH</name>
<accession>A0AAW4FHN7</accession>